<sequence>MSLFFTCLISLVLETTASSLLSIRSILKSYFDLTVLFGAGTTATLPALSIFGSIFMKMSFRILVDKFQQARKDKSYLCWLIRIELKFLFILNCIIVGTG</sequence>
<dbReference type="EMBL" id="REGN01005218">
    <property type="protein sequence ID" value="RNA14279.1"/>
    <property type="molecule type" value="Genomic_DNA"/>
</dbReference>
<feature type="transmembrane region" description="Helical" evidence="1">
    <location>
        <begin position="33"/>
        <end position="55"/>
    </location>
</feature>
<feature type="transmembrane region" description="Helical" evidence="1">
    <location>
        <begin position="76"/>
        <end position="97"/>
    </location>
</feature>
<comment type="caution">
    <text evidence="3">The sequence shown here is derived from an EMBL/GenBank/DDBJ whole genome shotgun (WGS) entry which is preliminary data.</text>
</comment>
<keyword evidence="2" id="KW-0732">Signal</keyword>
<dbReference type="Proteomes" id="UP000276133">
    <property type="component" value="Unassembled WGS sequence"/>
</dbReference>
<evidence type="ECO:0000256" key="2">
    <source>
        <dbReference type="SAM" id="SignalP"/>
    </source>
</evidence>
<feature type="signal peptide" evidence="2">
    <location>
        <begin position="1"/>
        <end position="17"/>
    </location>
</feature>
<evidence type="ECO:0000313" key="3">
    <source>
        <dbReference type="EMBL" id="RNA14279.1"/>
    </source>
</evidence>
<protein>
    <submittedName>
        <fullName evidence="3">Uncharacterized protein</fullName>
    </submittedName>
</protein>
<gene>
    <name evidence="3" type="ORF">BpHYR1_036884</name>
</gene>
<reference evidence="3 4" key="1">
    <citation type="journal article" date="2018" name="Sci. Rep.">
        <title>Genomic signatures of local adaptation to the degree of environmental predictability in rotifers.</title>
        <authorList>
            <person name="Franch-Gras L."/>
            <person name="Hahn C."/>
            <person name="Garcia-Roger E.M."/>
            <person name="Carmona M.J."/>
            <person name="Serra M."/>
            <person name="Gomez A."/>
        </authorList>
    </citation>
    <scope>NUCLEOTIDE SEQUENCE [LARGE SCALE GENOMIC DNA]</scope>
    <source>
        <strain evidence="3">HYR1</strain>
    </source>
</reference>
<accession>A0A3M7QST5</accession>
<name>A0A3M7QST5_BRAPC</name>
<evidence type="ECO:0000256" key="1">
    <source>
        <dbReference type="SAM" id="Phobius"/>
    </source>
</evidence>
<organism evidence="3 4">
    <name type="scientific">Brachionus plicatilis</name>
    <name type="common">Marine rotifer</name>
    <name type="synonym">Brachionus muelleri</name>
    <dbReference type="NCBI Taxonomy" id="10195"/>
    <lineage>
        <taxon>Eukaryota</taxon>
        <taxon>Metazoa</taxon>
        <taxon>Spiralia</taxon>
        <taxon>Gnathifera</taxon>
        <taxon>Rotifera</taxon>
        <taxon>Eurotatoria</taxon>
        <taxon>Monogononta</taxon>
        <taxon>Pseudotrocha</taxon>
        <taxon>Ploima</taxon>
        <taxon>Brachionidae</taxon>
        <taxon>Brachionus</taxon>
    </lineage>
</organism>
<keyword evidence="1" id="KW-1133">Transmembrane helix</keyword>
<keyword evidence="4" id="KW-1185">Reference proteome</keyword>
<dbReference type="AlphaFoldDB" id="A0A3M7QST5"/>
<proteinExistence type="predicted"/>
<keyword evidence="1" id="KW-0472">Membrane</keyword>
<keyword evidence="1" id="KW-0812">Transmembrane</keyword>
<feature type="chain" id="PRO_5018022315" evidence="2">
    <location>
        <begin position="18"/>
        <end position="99"/>
    </location>
</feature>
<evidence type="ECO:0000313" key="4">
    <source>
        <dbReference type="Proteomes" id="UP000276133"/>
    </source>
</evidence>